<reference evidence="3 4" key="1">
    <citation type="submission" date="2022-09" db="EMBL/GenBank/DDBJ databases">
        <authorList>
            <person name="Palmer J.M."/>
        </authorList>
    </citation>
    <scope>NUCLEOTIDE SEQUENCE [LARGE SCALE GENOMIC DNA]</scope>
    <source>
        <strain evidence="3 4">DSM 7382</strain>
    </source>
</reference>
<dbReference type="InterPro" id="IPR052900">
    <property type="entry name" value="Phospholipid_Metab_Enz"/>
</dbReference>
<feature type="compositionally biased region" description="Basic and acidic residues" evidence="1">
    <location>
        <begin position="64"/>
        <end position="77"/>
    </location>
</feature>
<dbReference type="PANTHER" id="PTHR43606:SF2">
    <property type="entry name" value="ALKALINE PHOSPHATASE FAMILY PROTEIN (AFU_ORTHOLOGUE AFUA_5G03860)"/>
    <property type="match status" value="1"/>
</dbReference>
<comment type="caution">
    <text evidence="3">The sequence shown here is derived from an EMBL/GenBank/DDBJ whole genome shotgun (WGS) entry which is preliminary data.</text>
</comment>
<feature type="region of interest" description="Disordered" evidence="1">
    <location>
        <begin position="64"/>
        <end position="85"/>
    </location>
</feature>
<name>A0AAW0GMB1_9APHY</name>
<evidence type="ECO:0000313" key="4">
    <source>
        <dbReference type="Proteomes" id="UP001385951"/>
    </source>
</evidence>
<gene>
    <name evidence="3" type="ORF">QCA50_002612</name>
</gene>
<dbReference type="Gene3D" id="3.60.21.70">
    <property type="entry name" value="PhoD-like phosphatase"/>
    <property type="match status" value="1"/>
</dbReference>
<dbReference type="Proteomes" id="UP001385951">
    <property type="component" value="Unassembled WGS sequence"/>
</dbReference>
<protein>
    <recommendedName>
        <fullName evidence="2">PhoD-like phosphatase metallophosphatase domain-containing protein</fullName>
    </recommendedName>
</protein>
<dbReference type="Pfam" id="PF09423">
    <property type="entry name" value="PhoD"/>
    <property type="match status" value="1"/>
</dbReference>
<proteinExistence type="predicted"/>
<dbReference type="SUPFAM" id="SSF56300">
    <property type="entry name" value="Metallo-dependent phosphatases"/>
    <property type="match status" value="1"/>
</dbReference>
<evidence type="ECO:0000259" key="2">
    <source>
        <dbReference type="Pfam" id="PF09423"/>
    </source>
</evidence>
<dbReference type="InterPro" id="IPR029052">
    <property type="entry name" value="Metallo-depent_PP-like"/>
</dbReference>
<dbReference type="InterPro" id="IPR038607">
    <property type="entry name" value="PhoD-like_sf"/>
</dbReference>
<dbReference type="InterPro" id="IPR018946">
    <property type="entry name" value="PhoD-like_MPP"/>
</dbReference>
<evidence type="ECO:0000313" key="3">
    <source>
        <dbReference type="EMBL" id="KAK7693047.1"/>
    </source>
</evidence>
<dbReference type="CDD" id="cd07389">
    <property type="entry name" value="MPP_PhoD"/>
    <property type="match status" value="1"/>
</dbReference>
<evidence type="ECO:0000256" key="1">
    <source>
        <dbReference type="SAM" id="MobiDB-lite"/>
    </source>
</evidence>
<dbReference type="Gene3D" id="2.60.40.380">
    <property type="entry name" value="Purple acid phosphatase-like, N-terminal"/>
    <property type="match status" value="1"/>
</dbReference>
<dbReference type="EMBL" id="JASBNA010000003">
    <property type="protein sequence ID" value="KAK7693047.1"/>
    <property type="molecule type" value="Genomic_DNA"/>
</dbReference>
<accession>A0AAW0GMB1</accession>
<organism evidence="3 4">
    <name type="scientific">Cerrena zonata</name>
    <dbReference type="NCBI Taxonomy" id="2478898"/>
    <lineage>
        <taxon>Eukaryota</taxon>
        <taxon>Fungi</taxon>
        <taxon>Dikarya</taxon>
        <taxon>Basidiomycota</taxon>
        <taxon>Agaricomycotina</taxon>
        <taxon>Agaricomycetes</taxon>
        <taxon>Polyporales</taxon>
        <taxon>Cerrenaceae</taxon>
        <taxon>Cerrena</taxon>
    </lineage>
</organism>
<keyword evidence="4" id="KW-1185">Reference proteome</keyword>
<dbReference type="AlphaFoldDB" id="A0AAW0GMB1"/>
<feature type="domain" description="PhoD-like phosphatase metallophosphatase" evidence="2">
    <location>
        <begin position="331"/>
        <end position="566"/>
    </location>
</feature>
<dbReference type="PANTHER" id="PTHR43606">
    <property type="entry name" value="PHOSPHATASE, PUTATIVE (AFU_ORTHOLOGUE AFUA_6G08710)-RELATED"/>
    <property type="match status" value="1"/>
</dbReference>
<sequence>MASSGLTSLTTLSSTLFRVVSYIFLRVIPARILKTLIPSLYVLYLSSLYLDSLSAGAEVAQDGKEVTAEEKEKEKRLPPLPNGSHVKVPEIQRTIPALALSIFASSHTFSPRTRIANIAINTLLLFAAVELVLYPVFDDASDVIFTRVGAVYPDAAKIVVRYPQVGLNETEVQVVWRQASTNNVQAAWKTGPVAQLSAERDWVNTVRLGGLWPSTGYEYRLQDANETLLPYPAEPIRFKTFPDPRLAVGSHFRFLATSCATPNFPYAPLQGRRIKGYDLLADYLWPKPKSVAAPLIVANASVNDTSLNETASSTTSSVAPSAPSVEEAIPTEFMLFLGDFIYADVPMYFGDDKESYRRLYRRNYQSPSYRKVYERLPVFHTYDDHEIINNYAGQGNDTKPPFQNATDAFQLYNVDANYDSKAKDDVYYYDFRRGDVAFFVMDTRRYRSNPEDGSVTTRTMLGEKQLGALYEWLGKVNSTSSFKFIVTSVPFTSLWTHDAQTDSWAGYESEKTALLSVLHTVPNVIILSGDRHEFAAIEFNPDGFGHRIVEVSTSPLSMFYVPLIRTLRQASESTVNSTKVIDGEELVVEIPQERVLKYIASGNYKWSSFEVDTRDLQHPVVHLEVLIDGSVKSKLLITGQPVHLSSPTALGALIPQGVKGIFNKIGLSPIRWF</sequence>